<dbReference type="Gene3D" id="3.90.1470.20">
    <property type="match status" value="1"/>
</dbReference>
<dbReference type="Pfam" id="PF12710">
    <property type="entry name" value="HAD"/>
    <property type="match status" value="1"/>
</dbReference>
<evidence type="ECO:0008006" key="4">
    <source>
        <dbReference type="Google" id="ProtNLM"/>
    </source>
</evidence>
<dbReference type="InterPro" id="IPR023214">
    <property type="entry name" value="HAD_sf"/>
</dbReference>
<gene>
    <name evidence="2" type="ORF">A2W05_02360</name>
</gene>
<dbReference type="InterPro" id="IPR036412">
    <property type="entry name" value="HAD-like_sf"/>
</dbReference>
<evidence type="ECO:0000256" key="1">
    <source>
        <dbReference type="ARBA" id="ARBA00022801"/>
    </source>
</evidence>
<dbReference type="PANTHER" id="PTHR43344:SF21">
    <property type="entry name" value="POLYOL PHOSPHATE PHOSPHATASE PYP1"/>
    <property type="match status" value="1"/>
</dbReference>
<dbReference type="InterPro" id="IPR006384">
    <property type="entry name" value="HAD_hydro_PyrdxlP_Pase-like"/>
</dbReference>
<sequence length="195" mass="23138">AKFNWKEVDRQWADGRLSTEGAYRKLLKSINITRNEFDRFIETVEIDENFKEFFDLCKKNNVRVEIVSDGLDYYIKRILEREKLSEILFHSNKLSFKGDKWILKFNKESHKFCTRKENPCGFCKKMIVDARKIEGYKTVFIGDGPSDRCPVSVADIVFAKGFLKKFCIKNKINFYEFADFNDVLKKMKKIIFDFS</sequence>
<protein>
    <recommendedName>
        <fullName evidence="4">2,3-diketo-5-methylthio-1-phosphopentane phosphatase</fullName>
    </recommendedName>
</protein>
<reference evidence="2 3" key="1">
    <citation type="journal article" date="2016" name="Nat. Commun.">
        <title>Thousands of microbial genomes shed light on interconnected biogeochemical processes in an aquifer system.</title>
        <authorList>
            <person name="Anantharaman K."/>
            <person name="Brown C.T."/>
            <person name="Hug L.A."/>
            <person name="Sharon I."/>
            <person name="Castelle C.J."/>
            <person name="Probst A.J."/>
            <person name="Thomas B.C."/>
            <person name="Singh A."/>
            <person name="Wilkins M.J."/>
            <person name="Karaoz U."/>
            <person name="Brodie E.L."/>
            <person name="Williams K.H."/>
            <person name="Hubbard S.S."/>
            <person name="Banfield J.F."/>
        </authorList>
    </citation>
    <scope>NUCLEOTIDE SEQUENCE [LARGE SCALE GENOMIC DNA]</scope>
</reference>
<dbReference type="SUPFAM" id="SSF56784">
    <property type="entry name" value="HAD-like"/>
    <property type="match status" value="1"/>
</dbReference>
<dbReference type="GO" id="GO:0006564">
    <property type="term" value="P:L-serine biosynthetic process"/>
    <property type="evidence" value="ECO:0007669"/>
    <property type="project" value="TreeGrafter"/>
</dbReference>
<dbReference type="GO" id="GO:0036424">
    <property type="term" value="F:L-phosphoserine phosphatase activity"/>
    <property type="evidence" value="ECO:0007669"/>
    <property type="project" value="TreeGrafter"/>
</dbReference>
<evidence type="ECO:0000313" key="2">
    <source>
        <dbReference type="EMBL" id="OGL47832.1"/>
    </source>
</evidence>
<dbReference type="PANTHER" id="PTHR43344">
    <property type="entry name" value="PHOSPHOSERINE PHOSPHATASE"/>
    <property type="match status" value="1"/>
</dbReference>
<proteinExistence type="predicted"/>
<dbReference type="GO" id="GO:0005737">
    <property type="term" value="C:cytoplasm"/>
    <property type="evidence" value="ECO:0007669"/>
    <property type="project" value="TreeGrafter"/>
</dbReference>
<evidence type="ECO:0000313" key="3">
    <source>
        <dbReference type="Proteomes" id="UP000178797"/>
    </source>
</evidence>
<comment type="caution">
    <text evidence="2">The sequence shown here is derived from an EMBL/GenBank/DDBJ whole genome shotgun (WGS) entry which is preliminary data.</text>
</comment>
<feature type="non-terminal residue" evidence="2">
    <location>
        <position position="1"/>
    </location>
</feature>
<dbReference type="AlphaFoldDB" id="A0A1F7S1Z5"/>
<keyword evidence="1" id="KW-0378">Hydrolase</keyword>
<accession>A0A1F7S1Z5</accession>
<dbReference type="NCBIfam" id="TIGR01489">
    <property type="entry name" value="DKMTPPase-SF"/>
    <property type="match status" value="1"/>
</dbReference>
<dbReference type="NCBIfam" id="TIGR01488">
    <property type="entry name" value="HAD-SF-IB"/>
    <property type="match status" value="1"/>
</dbReference>
<dbReference type="EMBL" id="MGDE01000003">
    <property type="protein sequence ID" value="OGL47832.1"/>
    <property type="molecule type" value="Genomic_DNA"/>
</dbReference>
<dbReference type="Proteomes" id="UP000178797">
    <property type="component" value="Unassembled WGS sequence"/>
</dbReference>
<dbReference type="Gene3D" id="3.40.50.1000">
    <property type="entry name" value="HAD superfamily/HAD-like"/>
    <property type="match status" value="1"/>
</dbReference>
<dbReference type="InterPro" id="IPR050582">
    <property type="entry name" value="HAD-like_SerB"/>
</dbReference>
<name>A0A1F7S1Z5_9BACT</name>
<dbReference type="GO" id="GO:0000287">
    <property type="term" value="F:magnesium ion binding"/>
    <property type="evidence" value="ECO:0007669"/>
    <property type="project" value="TreeGrafter"/>
</dbReference>
<organism evidence="2 3">
    <name type="scientific">Candidatus Schekmanbacteria bacterium RBG_16_38_10</name>
    <dbReference type="NCBI Taxonomy" id="1817879"/>
    <lineage>
        <taxon>Bacteria</taxon>
        <taxon>Candidatus Schekmaniibacteriota</taxon>
    </lineage>
</organism>